<proteinExistence type="predicted"/>
<dbReference type="EMBL" id="BPVZ01000046">
    <property type="protein sequence ID" value="GKV16882.1"/>
    <property type="molecule type" value="Genomic_DNA"/>
</dbReference>
<evidence type="ECO:0000313" key="2">
    <source>
        <dbReference type="EMBL" id="GKV16882.1"/>
    </source>
</evidence>
<comment type="caution">
    <text evidence="2">The sequence shown here is derived from an EMBL/GenBank/DDBJ whole genome shotgun (WGS) entry which is preliminary data.</text>
</comment>
<keyword evidence="3" id="KW-1185">Reference proteome</keyword>
<feature type="region of interest" description="Disordered" evidence="1">
    <location>
        <begin position="1"/>
        <end position="65"/>
    </location>
</feature>
<dbReference type="PANTHER" id="PTHR34191">
    <property type="entry name" value="LATE EMBRYOGENESIS ABUNDANT PROTEIN (LEA) FAMILY PROTEIN"/>
    <property type="match status" value="1"/>
</dbReference>
<reference evidence="2 3" key="1">
    <citation type="journal article" date="2021" name="Commun. Biol.">
        <title>The genome of Shorea leprosula (Dipterocarpaceae) highlights the ecological relevance of drought in aseasonal tropical rainforests.</title>
        <authorList>
            <person name="Ng K.K.S."/>
            <person name="Kobayashi M.J."/>
            <person name="Fawcett J.A."/>
            <person name="Hatakeyama M."/>
            <person name="Paape T."/>
            <person name="Ng C.H."/>
            <person name="Ang C.C."/>
            <person name="Tnah L.H."/>
            <person name="Lee C.T."/>
            <person name="Nishiyama T."/>
            <person name="Sese J."/>
            <person name="O'Brien M.J."/>
            <person name="Copetti D."/>
            <person name="Mohd Noor M.I."/>
            <person name="Ong R.C."/>
            <person name="Putra M."/>
            <person name="Sireger I.Z."/>
            <person name="Indrioko S."/>
            <person name="Kosugi Y."/>
            <person name="Izuno A."/>
            <person name="Isagi Y."/>
            <person name="Lee S.L."/>
            <person name="Shimizu K.K."/>
        </authorList>
    </citation>
    <scope>NUCLEOTIDE SEQUENCE [LARGE SCALE GENOMIC DNA]</scope>
    <source>
        <strain evidence="2">214</strain>
    </source>
</reference>
<name>A0AAV5JZR9_9ROSI</name>
<organism evidence="2 3">
    <name type="scientific">Rubroshorea leprosula</name>
    <dbReference type="NCBI Taxonomy" id="152421"/>
    <lineage>
        <taxon>Eukaryota</taxon>
        <taxon>Viridiplantae</taxon>
        <taxon>Streptophyta</taxon>
        <taxon>Embryophyta</taxon>
        <taxon>Tracheophyta</taxon>
        <taxon>Spermatophyta</taxon>
        <taxon>Magnoliopsida</taxon>
        <taxon>eudicotyledons</taxon>
        <taxon>Gunneridae</taxon>
        <taxon>Pentapetalae</taxon>
        <taxon>rosids</taxon>
        <taxon>malvids</taxon>
        <taxon>Malvales</taxon>
        <taxon>Dipterocarpaceae</taxon>
        <taxon>Rubroshorea</taxon>
    </lineage>
</organism>
<dbReference type="Gene3D" id="6.10.140.1430">
    <property type="match status" value="1"/>
</dbReference>
<dbReference type="PANTHER" id="PTHR34191:SF20">
    <property type="entry name" value="LATE EMBRYOGENESIS ABUNDANT PROTEIN (LEA) FAMILY PROTEIN"/>
    <property type="match status" value="1"/>
</dbReference>
<dbReference type="Proteomes" id="UP001054252">
    <property type="component" value="Unassembled WGS sequence"/>
</dbReference>
<gene>
    <name evidence="2" type="ORF">SLEP1_g27452</name>
</gene>
<sequence length="65" mass="6857">MSSTENASFQAGQAEGKTEEKASSMIDRAKETTQNVKESCQESGQRMMDKAGGAAQAAKDKISGK</sequence>
<feature type="compositionally biased region" description="Polar residues" evidence="1">
    <location>
        <begin position="1"/>
        <end position="11"/>
    </location>
</feature>
<evidence type="ECO:0008006" key="4">
    <source>
        <dbReference type="Google" id="ProtNLM"/>
    </source>
</evidence>
<protein>
    <recommendedName>
        <fullName evidence="4">Stress-induced protein KIN2-like</fullName>
    </recommendedName>
</protein>
<feature type="compositionally biased region" description="Basic and acidic residues" evidence="1">
    <location>
        <begin position="16"/>
        <end position="31"/>
    </location>
</feature>
<feature type="compositionally biased region" description="Polar residues" evidence="1">
    <location>
        <begin position="32"/>
        <end position="44"/>
    </location>
</feature>
<evidence type="ECO:0000313" key="3">
    <source>
        <dbReference type="Proteomes" id="UP001054252"/>
    </source>
</evidence>
<dbReference type="AlphaFoldDB" id="A0AAV5JZR9"/>
<dbReference type="InterPro" id="IPR039624">
    <property type="entry name" value="LEA1/2/D7/KIN2"/>
</dbReference>
<evidence type="ECO:0000256" key="1">
    <source>
        <dbReference type="SAM" id="MobiDB-lite"/>
    </source>
</evidence>
<accession>A0AAV5JZR9</accession>